<gene>
    <name evidence="1" type="ORF">AMORRO_LOCUS9865</name>
</gene>
<keyword evidence="2" id="KW-1185">Reference proteome</keyword>
<protein>
    <submittedName>
        <fullName evidence="1">14278_t:CDS:1</fullName>
    </submittedName>
</protein>
<comment type="caution">
    <text evidence="1">The sequence shown here is derived from an EMBL/GenBank/DDBJ whole genome shotgun (WGS) entry which is preliminary data.</text>
</comment>
<accession>A0A9N9DUV0</accession>
<dbReference type="Proteomes" id="UP000789342">
    <property type="component" value="Unassembled WGS sequence"/>
</dbReference>
<dbReference type="Pfam" id="PF04749">
    <property type="entry name" value="PLAC8"/>
    <property type="match status" value="1"/>
</dbReference>
<feature type="non-terminal residue" evidence="1">
    <location>
        <position position="1"/>
    </location>
</feature>
<dbReference type="NCBIfam" id="TIGR01571">
    <property type="entry name" value="A_thal_Cys_rich"/>
    <property type="match status" value="1"/>
</dbReference>
<name>A0A9N9DUV0_9GLOM</name>
<sequence>MTYYTQIPQMTVPPAKEGPYEWRHGLFDCFGDCELCLLTYFFPCITYGRNKAKLTPDSGCASECLLWCCTSEFFGTWLIGSITRGEIRQERNIR</sequence>
<organism evidence="1 2">
    <name type="scientific">Acaulospora morrowiae</name>
    <dbReference type="NCBI Taxonomy" id="94023"/>
    <lineage>
        <taxon>Eukaryota</taxon>
        <taxon>Fungi</taxon>
        <taxon>Fungi incertae sedis</taxon>
        <taxon>Mucoromycota</taxon>
        <taxon>Glomeromycotina</taxon>
        <taxon>Glomeromycetes</taxon>
        <taxon>Diversisporales</taxon>
        <taxon>Acaulosporaceae</taxon>
        <taxon>Acaulospora</taxon>
    </lineage>
</organism>
<evidence type="ECO:0000313" key="1">
    <source>
        <dbReference type="EMBL" id="CAG8648888.1"/>
    </source>
</evidence>
<dbReference type="EMBL" id="CAJVPV010010199">
    <property type="protein sequence ID" value="CAG8648888.1"/>
    <property type="molecule type" value="Genomic_DNA"/>
</dbReference>
<dbReference type="AlphaFoldDB" id="A0A9N9DUV0"/>
<evidence type="ECO:0000313" key="2">
    <source>
        <dbReference type="Proteomes" id="UP000789342"/>
    </source>
</evidence>
<dbReference type="PANTHER" id="PTHR15907">
    <property type="entry name" value="DUF614 FAMILY PROTEIN-RELATED"/>
    <property type="match status" value="1"/>
</dbReference>
<reference evidence="1" key="1">
    <citation type="submission" date="2021-06" db="EMBL/GenBank/DDBJ databases">
        <authorList>
            <person name="Kallberg Y."/>
            <person name="Tangrot J."/>
            <person name="Rosling A."/>
        </authorList>
    </citation>
    <scope>NUCLEOTIDE SEQUENCE</scope>
    <source>
        <strain evidence="1">CL551</strain>
    </source>
</reference>
<dbReference type="InterPro" id="IPR006461">
    <property type="entry name" value="PLAC_motif_containing"/>
</dbReference>
<proteinExistence type="predicted"/>
<dbReference type="OrthoDB" id="1045822at2759"/>